<proteinExistence type="predicted"/>
<dbReference type="GO" id="GO:0016042">
    <property type="term" value="P:lipid catabolic process"/>
    <property type="evidence" value="ECO:0007669"/>
    <property type="project" value="InterPro"/>
</dbReference>
<gene>
    <name evidence="2" type="ORF">ERS075579_00068</name>
</gene>
<dbReference type="InterPro" id="IPR029058">
    <property type="entry name" value="AB_hydrolase_fold"/>
</dbReference>
<sequence length="416" mass="44797">MRWSTGAFAALGGLTAAVATGGTALRSPAVVDRLNDWAARRLTVQQRADPYAAILPTPISGDDFYDDPGDLGLLAPGEVVRADRVTPRLPLRRATMQRIMVRSTDTAGNPVPVTAALIEPERPWRGPGSRPVVVRNQAINSLGLKFTPSYRLTHLWYRDNPPMFPFLSAQNYAVLFPDHEGPRMSYAAGKMAGHAVLDSVRGMLSERPDLAESPIVMHGYSGGAIATAWAAQLQPTYAPELRIAGAAAGGTPTDYALLYGSMNRGVGAGLFAAATIGQAREFPELVQIFGDFALYCAIRAKNMPQPPLAAAGLLRFDLDLLAAIAKPFESELGRHVIAANRPGALTPTMPVLLYHGSRSKAVGDLFIPEEGALALRDTWRANGADVDYWALPGEHVTADMFAIPWVVNWIRRKLLG</sequence>
<accession>A0A0U1ATQ7</accession>
<name>A0A0U1ATQ7_9MYCO</name>
<keyword evidence="1" id="KW-0732">Signal</keyword>
<dbReference type="Gene3D" id="1.10.260.130">
    <property type="match status" value="1"/>
</dbReference>
<dbReference type="GO" id="GO:0004806">
    <property type="term" value="F:triacylglycerol lipase activity"/>
    <property type="evidence" value="ECO:0007669"/>
    <property type="project" value="InterPro"/>
</dbReference>
<evidence type="ECO:0000313" key="2">
    <source>
        <dbReference type="EMBL" id="CPV29893.1"/>
    </source>
</evidence>
<reference evidence="2 3" key="1">
    <citation type="submission" date="2015-03" db="EMBL/GenBank/DDBJ databases">
        <authorList>
            <person name="Murphy D."/>
        </authorList>
    </citation>
    <scope>NUCLEOTIDE SEQUENCE [LARGE SCALE GENOMIC DNA]</scope>
    <source>
        <strain evidence="2 3">PAP088</strain>
    </source>
</reference>
<protein>
    <submittedName>
        <fullName evidence="2">Probable lipase</fullName>
    </submittedName>
</protein>
<dbReference type="PANTHER" id="PTHR34853:SF1">
    <property type="entry name" value="LIPASE 5"/>
    <property type="match status" value="1"/>
</dbReference>
<dbReference type="SUPFAM" id="SSF53474">
    <property type="entry name" value="alpha/beta-Hydrolases"/>
    <property type="match status" value="1"/>
</dbReference>
<dbReference type="PANTHER" id="PTHR34853">
    <property type="match status" value="1"/>
</dbReference>
<feature type="chain" id="PRO_5043133757" evidence="1">
    <location>
        <begin position="20"/>
        <end position="416"/>
    </location>
</feature>
<evidence type="ECO:0000313" key="3">
    <source>
        <dbReference type="Proteomes" id="UP000045782"/>
    </source>
</evidence>
<dbReference type="PIRSF" id="PIRSF029171">
    <property type="entry name" value="Esterase_LipA"/>
    <property type="match status" value="1"/>
</dbReference>
<dbReference type="AlphaFoldDB" id="A0A0U1ATQ7"/>
<dbReference type="RefSeq" id="WP_016891277.1">
    <property type="nucleotide sequence ID" value="NZ_CP014952.1"/>
</dbReference>
<dbReference type="InterPro" id="IPR005152">
    <property type="entry name" value="Lipase_secreted"/>
</dbReference>
<evidence type="ECO:0000256" key="1">
    <source>
        <dbReference type="SAM" id="SignalP"/>
    </source>
</evidence>
<feature type="signal peptide" evidence="1">
    <location>
        <begin position="1"/>
        <end position="19"/>
    </location>
</feature>
<organism evidence="2 3">
    <name type="scientific">Mycobacteroides abscessus</name>
    <dbReference type="NCBI Taxonomy" id="36809"/>
    <lineage>
        <taxon>Bacteria</taxon>
        <taxon>Bacillati</taxon>
        <taxon>Actinomycetota</taxon>
        <taxon>Actinomycetes</taxon>
        <taxon>Mycobacteriales</taxon>
        <taxon>Mycobacteriaceae</taxon>
        <taxon>Mycobacteroides</taxon>
    </lineage>
</organism>
<dbReference type="Gene3D" id="3.40.50.1820">
    <property type="entry name" value="alpha/beta hydrolase"/>
    <property type="match status" value="1"/>
</dbReference>
<dbReference type="EMBL" id="CSWP01000001">
    <property type="protein sequence ID" value="CPV29893.1"/>
    <property type="molecule type" value="Genomic_DNA"/>
</dbReference>
<dbReference type="Pfam" id="PF03583">
    <property type="entry name" value="LIP"/>
    <property type="match status" value="1"/>
</dbReference>
<dbReference type="Proteomes" id="UP000045782">
    <property type="component" value="Unassembled WGS sequence"/>
</dbReference>